<dbReference type="SUPFAM" id="SSF56672">
    <property type="entry name" value="DNA/RNA polymerases"/>
    <property type="match status" value="1"/>
</dbReference>
<protein>
    <submittedName>
        <fullName evidence="10">Retrovirus-related pol polyprotein from transposon TNT 1-94</fullName>
    </submittedName>
</protein>
<evidence type="ECO:0000256" key="7">
    <source>
        <dbReference type="SAM" id="MobiDB-lite"/>
    </source>
</evidence>
<dbReference type="EMBL" id="BQNB010017490">
    <property type="protein sequence ID" value="GJT63798.1"/>
    <property type="molecule type" value="Genomic_DNA"/>
</dbReference>
<feature type="region of interest" description="Disordered" evidence="7">
    <location>
        <begin position="11"/>
        <end position="79"/>
    </location>
</feature>
<gene>
    <name evidence="10" type="ORF">Tco_1015278</name>
</gene>
<feature type="transmembrane region" description="Helical" evidence="8">
    <location>
        <begin position="734"/>
        <end position="752"/>
    </location>
</feature>
<dbReference type="Pfam" id="PF03552">
    <property type="entry name" value="Cellulose_synt"/>
    <property type="match status" value="1"/>
</dbReference>
<evidence type="ECO:0000256" key="3">
    <source>
        <dbReference type="ARBA" id="ARBA00022679"/>
    </source>
</evidence>
<dbReference type="PANTHER" id="PTHR11439:SF494">
    <property type="entry name" value="CYSTEINE-RICH RLK (RECEPTOR-LIKE PROTEIN KINASE) 8"/>
    <property type="match status" value="1"/>
</dbReference>
<name>A0ABQ5FLQ1_9ASTR</name>
<comment type="caution">
    <text evidence="10">The sequence shown here is derived from an EMBL/GenBank/DDBJ whole genome shotgun (WGS) entry which is preliminary data.</text>
</comment>
<evidence type="ECO:0000256" key="6">
    <source>
        <dbReference type="ARBA" id="ARBA00023136"/>
    </source>
</evidence>
<keyword evidence="11" id="KW-1185">Reference proteome</keyword>
<proteinExistence type="predicted"/>
<evidence type="ECO:0000256" key="4">
    <source>
        <dbReference type="ARBA" id="ARBA00022692"/>
    </source>
</evidence>
<dbReference type="PANTHER" id="PTHR11439">
    <property type="entry name" value="GAG-POL-RELATED RETROTRANSPOSON"/>
    <property type="match status" value="1"/>
</dbReference>
<feature type="transmembrane region" description="Helical" evidence="8">
    <location>
        <begin position="670"/>
        <end position="691"/>
    </location>
</feature>
<evidence type="ECO:0000313" key="10">
    <source>
        <dbReference type="EMBL" id="GJT63798.1"/>
    </source>
</evidence>
<evidence type="ECO:0000256" key="8">
    <source>
        <dbReference type="SAM" id="Phobius"/>
    </source>
</evidence>
<dbReference type="InterPro" id="IPR013103">
    <property type="entry name" value="RVT_2"/>
</dbReference>
<keyword evidence="5 8" id="KW-1133">Transmembrane helix</keyword>
<keyword evidence="4 8" id="KW-0812">Transmembrane</keyword>
<keyword evidence="3" id="KW-0808">Transferase</keyword>
<evidence type="ECO:0000256" key="5">
    <source>
        <dbReference type="ARBA" id="ARBA00022989"/>
    </source>
</evidence>
<reference evidence="10" key="2">
    <citation type="submission" date="2022-01" db="EMBL/GenBank/DDBJ databases">
        <authorList>
            <person name="Yamashiro T."/>
            <person name="Shiraishi A."/>
            <person name="Satake H."/>
            <person name="Nakayama K."/>
        </authorList>
    </citation>
    <scope>NUCLEOTIDE SEQUENCE</scope>
</reference>
<feature type="compositionally biased region" description="Low complexity" evidence="7">
    <location>
        <begin position="11"/>
        <end position="62"/>
    </location>
</feature>
<evidence type="ECO:0000313" key="11">
    <source>
        <dbReference type="Proteomes" id="UP001151760"/>
    </source>
</evidence>
<evidence type="ECO:0000256" key="1">
    <source>
        <dbReference type="ARBA" id="ARBA00004308"/>
    </source>
</evidence>
<comment type="subcellular location">
    <subcellularLocation>
        <location evidence="1">Endomembrane system</location>
    </subcellularLocation>
</comment>
<reference evidence="10" key="1">
    <citation type="journal article" date="2022" name="Int. J. Mol. Sci.">
        <title>Draft Genome of Tanacetum Coccineum: Genomic Comparison of Closely Related Tanacetum-Family Plants.</title>
        <authorList>
            <person name="Yamashiro T."/>
            <person name="Shiraishi A."/>
            <person name="Nakayama K."/>
            <person name="Satake H."/>
        </authorList>
    </citation>
    <scope>NUCLEOTIDE SEQUENCE</scope>
</reference>
<dbReference type="Pfam" id="PF07727">
    <property type="entry name" value="RVT_2"/>
    <property type="match status" value="1"/>
</dbReference>
<feature type="transmembrane region" description="Helical" evidence="8">
    <location>
        <begin position="773"/>
        <end position="792"/>
    </location>
</feature>
<accession>A0ABQ5FLQ1</accession>
<feature type="transmembrane region" description="Helical" evidence="8">
    <location>
        <begin position="703"/>
        <end position="722"/>
    </location>
</feature>
<evidence type="ECO:0000259" key="9">
    <source>
        <dbReference type="Pfam" id="PF07727"/>
    </source>
</evidence>
<dbReference type="InterPro" id="IPR005150">
    <property type="entry name" value="Cellulose_synth"/>
</dbReference>
<organism evidence="10 11">
    <name type="scientific">Tanacetum coccineum</name>
    <dbReference type="NCBI Taxonomy" id="301880"/>
    <lineage>
        <taxon>Eukaryota</taxon>
        <taxon>Viridiplantae</taxon>
        <taxon>Streptophyta</taxon>
        <taxon>Embryophyta</taxon>
        <taxon>Tracheophyta</taxon>
        <taxon>Spermatophyta</taxon>
        <taxon>Magnoliopsida</taxon>
        <taxon>eudicotyledons</taxon>
        <taxon>Gunneridae</taxon>
        <taxon>Pentapetalae</taxon>
        <taxon>asterids</taxon>
        <taxon>campanulids</taxon>
        <taxon>Asterales</taxon>
        <taxon>Asteraceae</taxon>
        <taxon>Asteroideae</taxon>
        <taxon>Anthemideae</taxon>
        <taxon>Anthemidinae</taxon>
        <taxon>Tanacetum</taxon>
    </lineage>
</organism>
<sequence>MILIHSYQLLNNSSTSTPNHTSTTPNSNSSVPNTNSPTHSTTNNSPTGPANTTSTESHTSTSPSPPPLRKSIKNKQPPIKLQDYILPTSKIHSVTYSKHHNAHYTNYSNLTPNSLHFINNIHKVTEPTTYLQASKNPKWVEAMNLEIQALEKNNTWKLVPLPAGKIPIGSKWVYRIKHKANGTIERYKARVVAKGFNQKEGIDYTETFAPVAKMVTVRTLIAMAISNGWIIEQLDVNNAFLHGDLHEDVYMKVPQGYSTSLPSNIVCKLTKSLYGLKQANRQWFEKLTTFLVSIGFKQSYVDTSLFTLDKDGKFVTLLVYVDDILLAGNDKKLIQGIKANLNEKFSIKDLGALHYYLGIEFFRNSEGLAMTQKKYATDLITHAGLLHTKPSAIPLDPILKLTMTGGTPLQDPLLYRTLVGKLIYLTITRHDLAFSAQALSQFLQIPTTLHMKALIKVLRYVKLTTSQGLFFPTNNNLHMTVFCDSDWASCPFSRRSFTGYGVFLGPSLISWQSKKQLVISRSSTEVEYRALADTTCEVTWLKCLLKEFQVFISTPIPIMCDNASSITLAFNPVHHARTKHIEIDCHFVRDKESEDVLALAHCVASCVYEENTNWGSQIGFRYGTLSKDIYTDFRIYCSGWKSVTCNPTRAAFLGGILIDFNGFICQSSRWYMGLLQMGLSKFSPVTFGMKFLNPLQGMCYAQYHFRVFWCIPIFIYAFFPQLELINSFPTFSKVSDPWFCLYAFLFLGAYGKDLYEFVKAGSMFQKWWNRQRMLLILGSSCFPLSIFNWLLASLSLSTFDFNVTSKMLDTELSKHYEKGFFEFGVDLPLLLPVNIAHSSIY</sequence>
<evidence type="ECO:0000256" key="2">
    <source>
        <dbReference type="ARBA" id="ARBA00022676"/>
    </source>
</evidence>
<dbReference type="InterPro" id="IPR043502">
    <property type="entry name" value="DNA/RNA_pol_sf"/>
</dbReference>
<keyword evidence="2" id="KW-0328">Glycosyltransferase</keyword>
<feature type="domain" description="Reverse transcriptase Ty1/copia-type" evidence="9">
    <location>
        <begin position="153"/>
        <end position="395"/>
    </location>
</feature>
<dbReference type="Proteomes" id="UP001151760">
    <property type="component" value="Unassembled WGS sequence"/>
</dbReference>
<dbReference type="CDD" id="cd09272">
    <property type="entry name" value="RNase_HI_RT_Ty1"/>
    <property type="match status" value="1"/>
</dbReference>
<keyword evidence="6 8" id="KW-0472">Membrane</keyword>